<dbReference type="OrthoDB" id="313119at2759"/>
<name>A0A8S1U2W1_9CILI</name>
<evidence type="ECO:0000313" key="1">
    <source>
        <dbReference type="EMBL" id="CAD8159485.1"/>
    </source>
</evidence>
<dbReference type="Proteomes" id="UP000689195">
    <property type="component" value="Unassembled WGS sequence"/>
</dbReference>
<dbReference type="AlphaFoldDB" id="A0A8S1U2W1"/>
<sequence length="612" mass="71813">MSGSTFDQKIKEMCESMMKDYSQVSQSNDEKESKKHEKIIETSTFLVKAIAFIPNKNNKIAIAGESQITGENQVQIHEVMFNQGSSNNKNNIQEEAYKEQIKGSSEKFYEYILYTRRNNQGIVNYIQQVQNDNLNIQEIQNYISQVKRNTQNIQTQIQEIQNYIQQDQRNIQENNQENKIDKIKNTILSSIQEIEKIISQVNQGNFYQKTIEIFSKIVEIEENNRKMQISIYEIENNCQIIPFTSYENNDTKQKLNQLLFNNDTITAIHFPKNQNNSLEFVIGTKNGHFFSTYINLDNNQQNHGVQIHSYNQNEYKIKKQDGLHQGQISCILSIGVVNNSSLYENNDKLVILTSGYDSQILQFKMDSLPKGEGESNNESLLIEKLYEVDNSFKKHGHKEAIFWLSLSEEEKTQQTQNLISSGYEGYFFIWQRKTHNFKWNLIYKYKRSSVGARVAYFGQDQIVWQVFQQNYVNILTNLSQQHFMKSQDVAQHLKLENLQKVQFYQQQIENNIEKYDNDKFPLLYNDEKKIMVIKHASKICFLNCYQQRSVEGQQRQTQQKRNDEIYFQFLNGLELDCNVNCTEGAISSNGTMLAVSDNFNKIIKIYRLDHFL</sequence>
<comment type="caution">
    <text evidence="1">The sequence shown here is derived from an EMBL/GenBank/DDBJ whole genome shotgun (WGS) entry which is preliminary data.</text>
</comment>
<proteinExistence type="predicted"/>
<keyword evidence="2" id="KW-1185">Reference proteome</keyword>
<evidence type="ECO:0008006" key="3">
    <source>
        <dbReference type="Google" id="ProtNLM"/>
    </source>
</evidence>
<accession>A0A8S1U2W1</accession>
<organism evidence="1 2">
    <name type="scientific">Paramecium pentaurelia</name>
    <dbReference type="NCBI Taxonomy" id="43138"/>
    <lineage>
        <taxon>Eukaryota</taxon>
        <taxon>Sar</taxon>
        <taxon>Alveolata</taxon>
        <taxon>Ciliophora</taxon>
        <taxon>Intramacronucleata</taxon>
        <taxon>Oligohymenophorea</taxon>
        <taxon>Peniculida</taxon>
        <taxon>Parameciidae</taxon>
        <taxon>Paramecium</taxon>
    </lineage>
</organism>
<dbReference type="EMBL" id="CAJJDO010000033">
    <property type="protein sequence ID" value="CAD8159485.1"/>
    <property type="molecule type" value="Genomic_DNA"/>
</dbReference>
<protein>
    <recommendedName>
        <fullName evidence="3">WD40-repeat-containing domain</fullName>
    </recommendedName>
</protein>
<reference evidence="1" key="1">
    <citation type="submission" date="2021-01" db="EMBL/GenBank/DDBJ databases">
        <authorList>
            <consortium name="Genoscope - CEA"/>
            <person name="William W."/>
        </authorList>
    </citation>
    <scope>NUCLEOTIDE SEQUENCE</scope>
</reference>
<gene>
    <name evidence="1" type="ORF">PPENT_87.1.T0330172</name>
</gene>
<evidence type="ECO:0000313" key="2">
    <source>
        <dbReference type="Proteomes" id="UP000689195"/>
    </source>
</evidence>